<dbReference type="PANTHER" id="PTHR21240:SF28">
    <property type="entry name" value="ISO-OROTATE DECARBOXYLASE (EUROFUNG)"/>
    <property type="match status" value="1"/>
</dbReference>
<dbReference type="GO" id="GO:0016831">
    <property type="term" value="F:carboxy-lyase activity"/>
    <property type="evidence" value="ECO:0007669"/>
    <property type="project" value="InterPro"/>
</dbReference>
<dbReference type="GO" id="GO:0005737">
    <property type="term" value="C:cytoplasm"/>
    <property type="evidence" value="ECO:0007669"/>
    <property type="project" value="TreeGrafter"/>
</dbReference>
<evidence type="ECO:0000259" key="2">
    <source>
        <dbReference type="Pfam" id="PF04909"/>
    </source>
</evidence>
<dbReference type="Pfam" id="PF04909">
    <property type="entry name" value="Amidohydro_2"/>
    <property type="match status" value="1"/>
</dbReference>
<dbReference type="InterPro" id="IPR032465">
    <property type="entry name" value="ACMSD"/>
</dbReference>
<comment type="caution">
    <text evidence="3">The sequence shown here is derived from an EMBL/GenBank/DDBJ whole genome shotgun (WGS) entry which is preliminary data.</text>
</comment>
<dbReference type="Gene3D" id="3.20.20.140">
    <property type="entry name" value="Metal-dependent hydrolases"/>
    <property type="match status" value="1"/>
</dbReference>
<dbReference type="InterPro" id="IPR006680">
    <property type="entry name" value="Amidohydro-rel"/>
</dbReference>
<dbReference type="AlphaFoldDB" id="A0A482Y6F5"/>
<reference evidence="3 4" key="1">
    <citation type="submission" date="2019-02" db="EMBL/GenBank/DDBJ databases">
        <title>Genomic Encyclopedia of Archaeal and Bacterial Type Strains, Phase II (KMG-II): from individual species to whole genera.</title>
        <authorList>
            <person name="Goeker M."/>
        </authorList>
    </citation>
    <scope>NUCLEOTIDE SEQUENCE [LARGE SCALE GENOMIC DNA]</scope>
    <source>
        <strain evidence="3 4">DSM 18328</strain>
    </source>
</reference>
<proteinExistence type="predicted"/>
<evidence type="ECO:0000313" key="4">
    <source>
        <dbReference type="Proteomes" id="UP000291097"/>
    </source>
</evidence>
<gene>
    <name evidence="3" type="ORF">BDK88_4123</name>
</gene>
<protein>
    <recommendedName>
        <fullName evidence="2">Amidohydrolase-related domain-containing protein</fullName>
    </recommendedName>
</protein>
<feature type="domain" description="Amidohydrolase-related" evidence="2">
    <location>
        <begin position="114"/>
        <end position="372"/>
    </location>
</feature>
<evidence type="ECO:0000313" key="3">
    <source>
        <dbReference type="EMBL" id="RZV06164.1"/>
    </source>
</evidence>
<dbReference type="InterPro" id="IPR032466">
    <property type="entry name" value="Metal_Hydrolase"/>
</dbReference>
<dbReference type="RefSeq" id="WP_130501849.1">
    <property type="nucleotide sequence ID" value="NZ_SHMP01000009.1"/>
</dbReference>
<keyword evidence="1" id="KW-0456">Lyase</keyword>
<organism evidence="3 4">
    <name type="scientific">Natrinema hispanicum</name>
    <dbReference type="NCBI Taxonomy" id="392421"/>
    <lineage>
        <taxon>Archaea</taxon>
        <taxon>Methanobacteriati</taxon>
        <taxon>Methanobacteriota</taxon>
        <taxon>Stenosarchaea group</taxon>
        <taxon>Halobacteria</taxon>
        <taxon>Halobacteriales</taxon>
        <taxon>Natrialbaceae</taxon>
        <taxon>Natrinema</taxon>
    </lineage>
</organism>
<name>A0A482Y6F5_9EURY</name>
<accession>A0A482Y6F5</accession>
<dbReference type="EMBL" id="SHMP01000009">
    <property type="protein sequence ID" value="RZV06164.1"/>
    <property type="molecule type" value="Genomic_DNA"/>
</dbReference>
<dbReference type="PANTHER" id="PTHR21240">
    <property type="entry name" value="2-AMINO-3-CARBOXYLMUCONATE-6-SEMIALDEHYDE DECARBOXYLASE"/>
    <property type="match status" value="1"/>
</dbReference>
<dbReference type="OrthoDB" id="189863at2157"/>
<dbReference type="GO" id="GO:0019748">
    <property type="term" value="P:secondary metabolic process"/>
    <property type="evidence" value="ECO:0007669"/>
    <property type="project" value="TreeGrafter"/>
</dbReference>
<dbReference type="Proteomes" id="UP000291097">
    <property type="component" value="Unassembled WGS sequence"/>
</dbReference>
<evidence type="ECO:0000256" key="1">
    <source>
        <dbReference type="ARBA" id="ARBA00023239"/>
    </source>
</evidence>
<sequence length="372" mass="42002">MSSQSTEPAAVRSLDDLDVIVDTDFHLTERQEDIFPYLEDPFYSLLNSQSDGDDYGYLGRVYPSHGMLYSVTVGKADSPTVRTSEDIQKGKDLIGWDKAIATPTQNLYLGAVHHDDLAAALAKAYNRWLLDNIIDTDNGVYGAALVAPQKPLKAAEEVDDLADEPGIAAVMIPSGSVDPTLGNEIYYPLYEACERAGLPIKMHNAAGTMMTRFPTQWRSLNRALPVHATSHNMMHQVNLADMLTQGVPVRFPDLDFVVQESGLGWYPYFMRRFDHDYMGAKFDAPMLEKKPSEYLRDQFYLTSQPVEGADDPEYLNQIIRLFEGENSLMFSSDYPHFDFDYTDALMKIMRSEFNGDEIKNIYGETADQLYQF</sequence>
<dbReference type="SUPFAM" id="SSF51556">
    <property type="entry name" value="Metallo-dependent hydrolases"/>
    <property type="match status" value="1"/>
</dbReference>
<dbReference type="GO" id="GO:0016787">
    <property type="term" value="F:hydrolase activity"/>
    <property type="evidence" value="ECO:0007669"/>
    <property type="project" value="InterPro"/>
</dbReference>